<dbReference type="InterPro" id="IPR000086">
    <property type="entry name" value="NUDIX_hydrolase_dom"/>
</dbReference>
<protein>
    <recommendedName>
        <fullName evidence="4">NAD(+) diphosphatase</fullName>
        <ecNumber evidence="4">3.6.1.22</ecNumber>
    </recommendedName>
</protein>
<comment type="cofactor">
    <cofactor evidence="2">
        <name>Zn(2+)</name>
        <dbReference type="ChEBI" id="CHEBI:29105"/>
    </cofactor>
</comment>
<evidence type="ECO:0000256" key="6">
    <source>
        <dbReference type="ARBA" id="ARBA00022801"/>
    </source>
</evidence>
<evidence type="ECO:0000313" key="12">
    <source>
        <dbReference type="Proteomes" id="UP000016943"/>
    </source>
</evidence>
<dbReference type="Proteomes" id="UP000016943">
    <property type="component" value="Chromosome"/>
</dbReference>
<feature type="domain" description="Nudix hydrolase" evidence="10">
    <location>
        <begin position="10"/>
        <end position="134"/>
    </location>
</feature>
<reference evidence="11 12" key="1">
    <citation type="journal article" date="2013" name="Genome Announc.">
        <title>Whole-Genome Sequence of the Clinical Strain Corynebacterium argentoratense DSM 44202, Isolated from a Human Throat Specimen.</title>
        <authorList>
            <person name="Bomholt C."/>
            <person name="Glaub A."/>
            <person name="Gravermann K."/>
            <person name="Albersmeier A."/>
            <person name="Brinkrolf K."/>
            <person name="Ruckert C."/>
            <person name="Tauch A."/>
        </authorList>
    </citation>
    <scope>NUCLEOTIDE SEQUENCE [LARGE SCALE GENOMIC DNA]</scope>
    <source>
        <strain evidence="11">DSM 44202</strain>
    </source>
</reference>
<dbReference type="PANTHER" id="PTHR42904">
    <property type="entry name" value="NUDIX HYDROLASE, NUDC SUBFAMILY"/>
    <property type="match status" value="1"/>
</dbReference>
<gene>
    <name evidence="11" type="ORF">CARG_01980</name>
</gene>
<dbReference type="STRING" id="1348662.CARG_01980"/>
<keyword evidence="8" id="KW-0520">NAD</keyword>
<evidence type="ECO:0000256" key="8">
    <source>
        <dbReference type="ARBA" id="ARBA00023027"/>
    </source>
</evidence>
<keyword evidence="6" id="KW-0378">Hydrolase</keyword>
<dbReference type="GO" id="GO:0019677">
    <property type="term" value="P:NAD+ catabolic process"/>
    <property type="evidence" value="ECO:0007669"/>
    <property type="project" value="TreeGrafter"/>
</dbReference>
<accession>U3GSY2</accession>
<dbReference type="RefSeq" id="WP_020975705.1">
    <property type="nucleotide sequence ID" value="NC_022198.1"/>
</dbReference>
<evidence type="ECO:0000313" key="11">
    <source>
        <dbReference type="EMBL" id="AGU14565.1"/>
    </source>
</evidence>
<organism evidence="11 12">
    <name type="scientific">Corynebacterium argentoratense DSM 44202</name>
    <dbReference type="NCBI Taxonomy" id="1348662"/>
    <lineage>
        <taxon>Bacteria</taxon>
        <taxon>Bacillati</taxon>
        <taxon>Actinomycetota</taxon>
        <taxon>Actinomycetes</taxon>
        <taxon>Mycobacteriales</taxon>
        <taxon>Corynebacteriaceae</taxon>
        <taxon>Corynebacterium</taxon>
    </lineage>
</organism>
<keyword evidence="5" id="KW-0479">Metal-binding</keyword>
<evidence type="ECO:0000256" key="2">
    <source>
        <dbReference type="ARBA" id="ARBA00001947"/>
    </source>
</evidence>
<dbReference type="eggNOG" id="COG2816">
    <property type="taxonomic scope" value="Bacteria"/>
</dbReference>
<evidence type="ECO:0000256" key="5">
    <source>
        <dbReference type="ARBA" id="ARBA00022723"/>
    </source>
</evidence>
<evidence type="ECO:0000256" key="4">
    <source>
        <dbReference type="ARBA" id="ARBA00012381"/>
    </source>
</evidence>
<proteinExistence type="inferred from homology"/>
<evidence type="ECO:0000256" key="9">
    <source>
        <dbReference type="ARBA" id="ARBA00023679"/>
    </source>
</evidence>
<dbReference type="EMBL" id="CP006365">
    <property type="protein sequence ID" value="AGU14565.1"/>
    <property type="molecule type" value="Genomic_DNA"/>
</dbReference>
<dbReference type="PATRIC" id="fig|1348662.3.peg.390"/>
<dbReference type="InterPro" id="IPR020084">
    <property type="entry name" value="NUDIX_hydrolase_CS"/>
</dbReference>
<dbReference type="GeneID" id="78249261"/>
<dbReference type="GO" id="GO:0005829">
    <property type="term" value="C:cytosol"/>
    <property type="evidence" value="ECO:0007669"/>
    <property type="project" value="TreeGrafter"/>
</dbReference>
<keyword evidence="7" id="KW-0460">Magnesium</keyword>
<dbReference type="EC" id="3.6.1.22" evidence="4"/>
<dbReference type="InterPro" id="IPR015797">
    <property type="entry name" value="NUDIX_hydrolase-like_dom_sf"/>
</dbReference>
<evidence type="ECO:0000256" key="3">
    <source>
        <dbReference type="ARBA" id="ARBA00009595"/>
    </source>
</evidence>
<dbReference type="SUPFAM" id="SSF55811">
    <property type="entry name" value="Nudix"/>
    <property type="match status" value="1"/>
</dbReference>
<dbReference type="Pfam" id="PF00293">
    <property type="entry name" value="NUDIX"/>
    <property type="match status" value="1"/>
</dbReference>
<dbReference type="InterPro" id="IPR050241">
    <property type="entry name" value="NAD-cap_RNA_hydrolase_NudC"/>
</dbReference>
<dbReference type="CDD" id="cd03429">
    <property type="entry name" value="NUDIX_NADH_pyrophosphatase_Nudt13"/>
    <property type="match status" value="1"/>
</dbReference>
<dbReference type="PROSITE" id="PS51462">
    <property type="entry name" value="NUDIX"/>
    <property type="match status" value="1"/>
</dbReference>
<sequence>MDADPQETYPRIDPAIIVAVRNKDTLLMARNAQRPGFFSLIAGYVSVEETIEDTVARELMEETGLRCHNVQYWGSQPWRNNTLMLGFFADSDGVVVGEPDGELEEIRWMTRHDIEALGKEQLPNPASIARRMINEWIHDQPRRP</sequence>
<name>U3GSY2_9CORY</name>
<comment type="similarity">
    <text evidence="3">Belongs to the Nudix hydrolase family. NudC subfamily.</text>
</comment>
<dbReference type="GO" id="GO:0006742">
    <property type="term" value="P:NADP+ catabolic process"/>
    <property type="evidence" value="ECO:0007669"/>
    <property type="project" value="TreeGrafter"/>
</dbReference>
<dbReference type="OrthoDB" id="9791656at2"/>
<dbReference type="PANTHER" id="PTHR42904:SF6">
    <property type="entry name" value="NAD-CAPPED RNA HYDROLASE NUDT12"/>
    <property type="match status" value="1"/>
</dbReference>
<comment type="catalytic activity">
    <reaction evidence="9">
        <text>a 5'-end NAD(+)-phospho-ribonucleoside in mRNA + H2O = a 5'-end phospho-adenosine-phospho-ribonucleoside in mRNA + beta-nicotinamide D-ribonucleotide + 2 H(+)</text>
        <dbReference type="Rhea" id="RHEA:60876"/>
        <dbReference type="Rhea" id="RHEA-COMP:15698"/>
        <dbReference type="Rhea" id="RHEA-COMP:15719"/>
        <dbReference type="ChEBI" id="CHEBI:14649"/>
        <dbReference type="ChEBI" id="CHEBI:15377"/>
        <dbReference type="ChEBI" id="CHEBI:15378"/>
        <dbReference type="ChEBI" id="CHEBI:144029"/>
        <dbReference type="ChEBI" id="CHEBI:144051"/>
    </reaction>
    <physiologicalReaction direction="left-to-right" evidence="9">
        <dbReference type="Rhea" id="RHEA:60877"/>
    </physiologicalReaction>
</comment>
<dbReference type="AlphaFoldDB" id="U3GSY2"/>
<evidence type="ECO:0000256" key="1">
    <source>
        <dbReference type="ARBA" id="ARBA00001946"/>
    </source>
</evidence>
<dbReference type="HOGENOM" id="CLU_037162_0_3_11"/>
<keyword evidence="12" id="KW-1185">Reference proteome</keyword>
<dbReference type="KEGG" id="caz:CARG_01980"/>
<evidence type="ECO:0000259" key="10">
    <source>
        <dbReference type="PROSITE" id="PS51462"/>
    </source>
</evidence>
<dbReference type="Gene3D" id="3.90.79.10">
    <property type="entry name" value="Nucleoside Triphosphate Pyrophosphohydrolase"/>
    <property type="match status" value="1"/>
</dbReference>
<dbReference type="GO" id="GO:0046872">
    <property type="term" value="F:metal ion binding"/>
    <property type="evidence" value="ECO:0007669"/>
    <property type="project" value="UniProtKB-KW"/>
</dbReference>
<dbReference type="InterPro" id="IPR049734">
    <property type="entry name" value="NudC-like_C"/>
</dbReference>
<evidence type="ECO:0000256" key="7">
    <source>
        <dbReference type="ARBA" id="ARBA00022842"/>
    </source>
</evidence>
<dbReference type="PROSITE" id="PS00893">
    <property type="entry name" value="NUDIX_BOX"/>
    <property type="match status" value="1"/>
</dbReference>
<dbReference type="GO" id="GO:0035529">
    <property type="term" value="F:NADH pyrophosphatase activity"/>
    <property type="evidence" value="ECO:0007669"/>
    <property type="project" value="TreeGrafter"/>
</dbReference>
<comment type="cofactor">
    <cofactor evidence="1">
        <name>Mg(2+)</name>
        <dbReference type="ChEBI" id="CHEBI:18420"/>
    </cofactor>
</comment>